<dbReference type="Gene3D" id="3.10.10.10">
    <property type="entry name" value="HIV Type 1 Reverse Transcriptase, subunit A, domain 1"/>
    <property type="match status" value="1"/>
</dbReference>
<dbReference type="PANTHER" id="PTHR37984">
    <property type="entry name" value="PROTEIN CBG26694"/>
    <property type="match status" value="1"/>
</dbReference>
<evidence type="ECO:0000256" key="4">
    <source>
        <dbReference type="ARBA" id="ARBA00022759"/>
    </source>
</evidence>
<evidence type="ECO:0000259" key="5">
    <source>
        <dbReference type="PROSITE" id="PS50878"/>
    </source>
</evidence>
<keyword evidence="3" id="KW-0540">Nuclease</keyword>
<dbReference type="InterPro" id="IPR043128">
    <property type="entry name" value="Rev_trsase/Diguanyl_cyclase"/>
</dbReference>
<dbReference type="EMBL" id="JAFNEN010003919">
    <property type="protein sequence ID" value="KAG8171472.1"/>
    <property type="molecule type" value="Genomic_DNA"/>
</dbReference>
<keyword evidence="4" id="KW-0378">Hydrolase</keyword>
<dbReference type="PROSITE" id="PS50878">
    <property type="entry name" value="RT_POL"/>
    <property type="match status" value="1"/>
</dbReference>
<dbReference type="Proteomes" id="UP000827092">
    <property type="component" value="Unassembled WGS sequence"/>
</dbReference>
<dbReference type="PROSITE" id="PS00141">
    <property type="entry name" value="ASP_PROTEASE"/>
    <property type="match status" value="1"/>
</dbReference>
<proteinExistence type="predicted"/>
<organism evidence="6 7">
    <name type="scientific">Oedothorax gibbosus</name>
    <dbReference type="NCBI Taxonomy" id="931172"/>
    <lineage>
        <taxon>Eukaryota</taxon>
        <taxon>Metazoa</taxon>
        <taxon>Ecdysozoa</taxon>
        <taxon>Arthropoda</taxon>
        <taxon>Chelicerata</taxon>
        <taxon>Arachnida</taxon>
        <taxon>Araneae</taxon>
        <taxon>Araneomorphae</taxon>
        <taxon>Entelegynae</taxon>
        <taxon>Araneoidea</taxon>
        <taxon>Linyphiidae</taxon>
        <taxon>Erigoninae</taxon>
        <taxon>Oedothorax</taxon>
    </lineage>
</organism>
<dbReference type="PANTHER" id="PTHR37984:SF5">
    <property type="entry name" value="PROTEIN NYNRIN-LIKE"/>
    <property type="match status" value="1"/>
</dbReference>
<comment type="caution">
    <text evidence="6">The sequence shown here is derived from an EMBL/GenBank/DDBJ whole genome shotgun (WGS) entry which is preliminary data.</text>
</comment>
<dbReference type="CDD" id="cd01647">
    <property type="entry name" value="RT_LTR"/>
    <property type="match status" value="1"/>
</dbReference>
<keyword evidence="2" id="KW-0548">Nucleotidyltransferase</keyword>
<evidence type="ECO:0000256" key="1">
    <source>
        <dbReference type="ARBA" id="ARBA00022679"/>
    </source>
</evidence>
<dbReference type="SUPFAM" id="SSF50630">
    <property type="entry name" value="Acid proteases"/>
    <property type="match status" value="1"/>
</dbReference>
<dbReference type="GO" id="GO:0006508">
    <property type="term" value="P:proteolysis"/>
    <property type="evidence" value="ECO:0007669"/>
    <property type="project" value="InterPro"/>
</dbReference>
<dbReference type="SUPFAM" id="SSF56672">
    <property type="entry name" value="DNA/RNA polymerases"/>
    <property type="match status" value="1"/>
</dbReference>
<dbReference type="InterPro" id="IPR000477">
    <property type="entry name" value="RT_dom"/>
</dbReference>
<dbReference type="GO" id="GO:0071897">
    <property type="term" value="P:DNA biosynthetic process"/>
    <property type="evidence" value="ECO:0007669"/>
    <property type="project" value="UniProtKB-ARBA"/>
</dbReference>
<dbReference type="Gene3D" id="3.30.70.270">
    <property type="match status" value="1"/>
</dbReference>
<dbReference type="Pfam" id="PF13975">
    <property type="entry name" value="gag-asp_proteas"/>
    <property type="match status" value="1"/>
</dbReference>
<dbReference type="InterPro" id="IPR001969">
    <property type="entry name" value="Aspartic_peptidase_AS"/>
</dbReference>
<reference evidence="6 7" key="1">
    <citation type="journal article" date="2022" name="Nat. Ecol. Evol.">
        <title>A masculinizing supergene underlies an exaggerated male reproductive morph in a spider.</title>
        <authorList>
            <person name="Hendrickx F."/>
            <person name="De Corte Z."/>
            <person name="Sonet G."/>
            <person name="Van Belleghem S.M."/>
            <person name="Kostlbacher S."/>
            <person name="Vangestel C."/>
        </authorList>
    </citation>
    <scope>NUCLEOTIDE SEQUENCE [LARGE SCALE GENOMIC DNA]</scope>
    <source>
        <strain evidence="6">W744_W776</strain>
    </source>
</reference>
<dbReference type="GO" id="GO:0004519">
    <property type="term" value="F:endonuclease activity"/>
    <property type="evidence" value="ECO:0007669"/>
    <property type="project" value="UniProtKB-KW"/>
</dbReference>
<protein>
    <recommendedName>
        <fullName evidence="5">Reverse transcriptase domain-containing protein</fullName>
    </recommendedName>
</protein>
<dbReference type="GO" id="GO:0004190">
    <property type="term" value="F:aspartic-type endopeptidase activity"/>
    <property type="evidence" value="ECO:0007669"/>
    <property type="project" value="InterPro"/>
</dbReference>
<evidence type="ECO:0000256" key="2">
    <source>
        <dbReference type="ARBA" id="ARBA00022695"/>
    </source>
</evidence>
<sequence>MTKIEINGVELDALVDTGSSLSYISRKYADKCKLHIKLYYGRISMADSSVSSVIQNCCRVTIKLESHMYENVDVLVMNDLCADFLVGHDLLKKHSSLEIDFDGDKPPLKICSLTIVQISPVSLFTNLTPDYRPITTRSRRQTQEDRQFICAETKRLLEEGIIEPSISPWRAQAFVVGGEVRKPRMVIDYSQTINRFTLLDAYPLPRIEDLISQVSTYSIFSTIDLKSAYHQLPLELSEKQYTAFEAGGKLYQFTRVPFGVTNGVACFQRVIDKIISEENLEGVFPYLDDVTVYGKSQNEHEINLDRFQKAIQKFNLTLNEEKCNFSSRSVKLLGYVVENQTIKPDPDRLRPLMDLSIPT</sequence>
<dbReference type="CDD" id="cd00303">
    <property type="entry name" value="retropepsin_like"/>
    <property type="match status" value="1"/>
</dbReference>
<evidence type="ECO:0000256" key="3">
    <source>
        <dbReference type="ARBA" id="ARBA00022722"/>
    </source>
</evidence>
<dbReference type="InterPro" id="IPR021109">
    <property type="entry name" value="Peptidase_aspartic_dom_sf"/>
</dbReference>
<feature type="domain" description="Reverse transcriptase" evidence="5">
    <location>
        <begin position="155"/>
        <end position="337"/>
    </location>
</feature>
<evidence type="ECO:0000313" key="6">
    <source>
        <dbReference type="EMBL" id="KAG8171472.1"/>
    </source>
</evidence>
<dbReference type="InterPro" id="IPR050951">
    <property type="entry name" value="Retrovirus_Pol_polyprotein"/>
</dbReference>
<dbReference type="GO" id="GO:0016779">
    <property type="term" value="F:nucleotidyltransferase activity"/>
    <property type="evidence" value="ECO:0007669"/>
    <property type="project" value="UniProtKB-KW"/>
</dbReference>
<dbReference type="AlphaFoldDB" id="A0AAV6TIB3"/>
<dbReference type="InterPro" id="IPR043502">
    <property type="entry name" value="DNA/RNA_pol_sf"/>
</dbReference>
<name>A0AAV6TIB3_9ARAC</name>
<dbReference type="Gene3D" id="2.40.70.10">
    <property type="entry name" value="Acid Proteases"/>
    <property type="match status" value="1"/>
</dbReference>
<accession>A0AAV6TIB3</accession>
<gene>
    <name evidence="6" type="ORF">JTE90_008886</name>
</gene>
<keyword evidence="1" id="KW-0808">Transferase</keyword>
<dbReference type="Pfam" id="PF00078">
    <property type="entry name" value="RVT_1"/>
    <property type="match status" value="1"/>
</dbReference>
<keyword evidence="4" id="KW-0255">Endonuclease</keyword>
<evidence type="ECO:0000313" key="7">
    <source>
        <dbReference type="Proteomes" id="UP000827092"/>
    </source>
</evidence>
<keyword evidence="7" id="KW-1185">Reference proteome</keyword>